<comment type="caution">
    <text evidence="2">The sequence shown here is derived from an EMBL/GenBank/DDBJ whole genome shotgun (WGS) entry which is preliminary data.</text>
</comment>
<protein>
    <submittedName>
        <fullName evidence="2">Uncharacterized protein</fullName>
    </submittedName>
</protein>
<feature type="region of interest" description="Disordered" evidence="1">
    <location>
        <begin position="145"/>
        <end position="164"/>
    </location>
</feature>
<evidence type="ECO:0000256" key="1">
    <source>
        <dbReference type="SAM" id="MobiDB-lite"/>
    </source>
</evidence>
<reference evidence="2" key="2">
    <citation type="submission" date="2020-11" db="EMBL/GenBank/DDBJ databases">
        <authorList>
            <person name="McCartney M.A."/>
            <person name="Auch B."/>
            <person name="Kono T."/>
            <person name="Mallez S."/>
            <person name="Becker A."/>
            <person name="Gohl D.M."/>
            <person name="Silverstein K.A.T."/>
            <person name="Koren S."/>
            <person name="Bechman K.B."/>
            <person name="Herman A."/>
            <person name="Abrahante J.E."/>
            <person name="Garbe J."/>
        </authorList>
    </citation>
    <scope>NUCLEOTIDE SEQUENCE</scope>
    <source>
        <strain evidence="2">Duluth1</strain>
        <tissue evidence="2">Whole animal</tissue>
    </source>
</reference>
<gene>
    <name evidence="2" type="ORF">DPMN_003785</name>
</gene>
<dbReference type="AlphaFoldDB" id="A0A9D4MP27"/>
<dbReference type="EMBL" id="JAIWYP010000001">
    <property type="protein sequence ID" value="KAH3879876.1"/>
    <property type="molecule type" value="Genomic_DNA"/>
</dbReference>
<evidence type="ECO:0000313" key="2">
    <source>
        <dbReference type="EMBL" id="KAH3879876.1"/>
    </source>
</evidence>
<dbReference type="Proteomes" id="UP000828390">
    <property type="component" value="Unassembled WGS sequence"/>
</dbReference>
<accession>A0A9D4MP27</accession>
<reference evidence="2" key="1">
    <citation type="journal article" date="2019" name="bioRxiv">
        <title>The Genome of the Zebra Mussel, Dreissena polymorpha: A Resource for Invasive Species Research.</title>
        <authorList>
            <person name="McCartney M.A."/>
            <person name="Auch B."/>
            <person name="Kono T."/>
            <person name="Mallez S."/>
            <person name="Zhang Y."/>
            <person name="Obille A."/>
            <person name="Becker A."/>
            <person name="Abrahante J.E."/>
            <person name="Garbe J."/>
            <person name="Badalamenti J.P."/>
            <person name="Herman A."/>
            <person name="Mangelson H."/>
            <person name="Liachko I."/>
            <person name="Sullivan S."/>
            <person name="Sone E.D."/>
            <person name="Koren S."/>
            <person name="Silverstein K.A.T."/>
            <person name="Beckman K.B."/>
            <person name="Gohl D.M."/>
        </authorList>
    </citation>
    <scope>NUCLEOTIDE SEQUENCE</scope>
    <source>
        <strain evidence="2">Duluth1</strain>
        <tissue evidence="2">Whole animal</tissue>
    </source>
</reference>
<proteinExistence type="predicted"/>
<keyword evidence="3" id="KW-1185">Reference proteome</keyword>
<evidence type="ECO:0000313" key="3">
    <source>
        <dbReference type="Proteomes" id="UP000828390"/>
    </source>
</evidence>
<organism evidence="2 3">
    <name type="scientific">Dreissena polymorpha</name>
    <name type="common">Zebra mussel</name>
    <name type="synonym">Mytilus polymorpha</name>
    <dbReference type="NCBI Taxonomy" id="45954"/>
    <lineage>
        <taxon>Eukaryota</taxon>
        <taxon>Metazoa</taxon>
        <taxon>Spiralia</taxon>
        <taxon>Lophotrochozoa</taxon>
        <taxon>Mollusca</taxon>
        <taxon>Bivalvia</taxon>
        <taxon>Autobranchia</taxon>
        <taxon>Heteroconchia</taxon>
        <taxon>Euheterodonta</taxon>
        <taxon>Imparidentia</taxon>
        <taxon>Neoheterodontei</taxon>
        <taxon>Myida</taxon>
        <taxon>Dreissenoidea</taxon>
        <taxon>Dreissenidae</taxon>
        <taxon>Dreissena</taxon>
    </lineage>
</organism>
<name>A0A9D4MP27_DREPO</name>
<sequence length="203" mass="23197">MTDRHILNYRQTHTMTDRQTDTSVLIQLLTKFGEDRMKFQDRPTDDKGVGVSIVVCQSRESVLRLVSMKETHWKTMRILGIKQRIIVNMNEPHWKTMRILGIKPLWKTMRISGISTDRESVLSRKSPESVLSIVSRVSVLSKPGISTDTVQPTRNKRISRSAAARRNESMPLCGGKLHFAVKLRICPRRHAAICNMMPSRCAS</sequence>